<gene>
    <name evidence="2" type="ORF">EPL05_19490</name>
</gene>
<dbReference type="PANTHER" id="PTHR46401">
    <property type="entry name" value="GLYCOSYLTRANSFERASE WBBK-RELATED"/>
    <property type="match status" value="1"/>
</dbReference>
<protein>
    <submittedName>
        <fullName evidence="2">Glycosyltransferase</fullName>
    </submittedName>
</protein>
<dbReference type="GO" id="GO:0009103">
    <property type="term" value="P:lipopolysaccharide biosynthetic process"/>
    <property type="evidence" value="ECO:0007669"/>
    <property type="project" value="TreeGrafter"/>
</dbReference>
<evidence type="ECO:0000313" key="3">
    <source>
        <dbReference type="Proteomes" id="UP000286701"/>
    </source>
</evidence>
<dbReference type="RefSeq" id="WP_128535675.1">
    <property type="nucleotide sequence ID" value="NZ_SBIW01000011.1"/>
</dbReference>
<dbReference type="PANTHER" id="PTHR46401:SF2">
    <property type="entry name" value="GLYCOSYLTRANSFERASE WBBK-RELATED"/>
    <property type="match status" value="1"/>
</dbReference>
<dbReference type="Proteomes" id="UP000286701">
    <property type="component" value="Unassembled WGS sequence"/>
</dbReference>
<evidence type="ECO:0000256" key="1">
    <source>
        <dbReference type="ARBA" id="ARBA00022679"/>
    </source>
</evidence>
<keyword evidence="1 2" id="KW-0808">Transferase</keyword>
<dbReference type="OrthoDB" id="9807209at2"/>
<dbReference type="Gene3D" id="3.40.50.2000">
    <property type="entry name" value="Glycogen Phosphorylase B"/>
    <property type="match status" value="1"/>
</dbReference>
<proteinExistence type="predicted"/>
<keyword evidence="3" id="KW-1185">Reference proteome</keyword>
<dbReference type="Pfam" id="PF13692">
    <property type="entry name" value="Glyco_trans_1_4"/>
    <property type="match status" value="1"/>
</dbReference>
<dbReference type="GO" id="GO:0016757">
    <property type="term" value="F:glycosyltransferase activity"/>
    <property type="evidence" value="ECO:0007669"/>
    <property type="project" value="TreeGrafter"/>
</dbReference>
<sequence length="359" mass="40227">MKKVLLLTDVNFEELSSGNRARIYALVNYLSTHVQLTVVNTGPADQNVESRLSALFASEFFTLEKTKYLSSTGYGRRLKTFLKDRRFDAIIVEYIHCSYFLNFFKYEVTLILDAHDIVSERTKAFKKFNHAGALYELPLSVEKDIFSLYDRVIVLCPDDVVKVTSMAGSGKALLCPHPVNIVTHPIRKEVNNIAFVGSAYLPNVDAVNWFLKNCWPTITAKYNAQFHIYGTVCSNVDFAGQLNVIPKGFNGDINEIYHDADIIINPVRFGAGIKIKNIEALAHGRPLVTTLHGARGIENSTGEAFLIADNAADFTQAIETLLIDATLRKKLSENAHRLISRSFSEDNCFTPLIKLIENI</sequence>
<organism evidence="2 3">
    <name type="scientific">Mucilaginibacter gilvus</name>
    <dbReference type="NCBI Taxonomy" id="2305909"/>
    <lineage>
        <taxon>Bacteria</taxon>
        <taxon>Pseudomonadati</taxon>
        <taxon>Bacteroidota</taxon>
        <taxon>Sphingobacteriia</taxon>
        <taxon>Sphingobacteriales</taxon>
        <taxon>Sphingobacteriaceae</taxon>
        <taxon>Mucilaginibacter</taxon>
    </lineage>
</organism>
<dbReference type="AlphaFoldDB" id="A0A444MJ98"/>
<reference evidence="2 3" key="1">
    <citation type="submission" date="2019-01" db="EMBL/GenBank/DDBJ databases">
        <title>Mucilaginibacter antarcticum sp. nov., isolated from antarctic soil.</title>
        <authorList>
            <person name="Yan Y.-Q."/>
            <person name="Du Z.-J."/>
        </authorList>
    </citation>
    <scope>NUCLEOTIDE SEQUENCE [LARGE SCALE GENOMIC DNA]</scope>
    <source>
        <strain evidence="2 3">F01003</strain>
    </source>
</reference>
<accession>A0A444MJ98</accession>
<evidence type="ECO:0000313" key="2">
    <source>
        <dbReference type="EMBL" id="RWY48328.1"/>
    </source>
</evidence>
<dbReference type="EMBL" id="SBIW01000011">
    <property type="protein sequence ID" value="RWY48328.1"/>
    <property type="molecule type" value="Genomic_DNA"/>
</dbReference>
<dbReference type="SUPFAM" id="SSF53756">
    <property type="entry name" value="UDP-Glycosyltransferase/glycogen phosphorylase"/>
    <property type="match status" value="1"/>
</dbReference>
<comment type="caution">
    <text evidence="2">The sequence shown here is derived from an EMBL/GenBank/DDBJ whole genome shotgun (WGS) entry which is preliminary data.</text>
</comment>
<name>A0A444MJ98_9SPHI</name>
<dbReference type="CDD" id="cd03801">
    <property type="entry name" value="GT4_PimA-like"/>
    <property type="match status" value="1"/>
</dbReference>